<evidence type="ECO:0000256" key="1">
    <source>
        <dbReference type="ARBA" id="ARBA00007754"/>
    </source>
</evidence>
<dbReference type="Pfam" id="PF02156">
    <property type="entry name" value="Glyco_hydro_26"/>
    <property type="match status" value="1"/>
</dbReference>
<dbReference type="EMBL" id="CP076607">
    <property type="protein sequence ID" value="QWU13619.1"/>
    <property type="molecule type" value="Genomic_DNA"/>
</dbReference>
<proteinExistence type="inferred from homology"/>
<dbReference type="SMART" id="SM00758">
    <property type="entry name" value="PA14"/>
    <property type="match status" value="1"/>
</dbReference>
<feature type="domain" description="PA14" evidence="6">
    <location>
        <begin position="347"/>
        <end position="482"/>
    </location>
</feature>
<keyword evidence="3 4" id="KW-0326">Glycosidase</keyword>
<dbReference type="InterPro" id="IPR017853">
    <property type="entry name" value="GH"/>
</dbReference>
<feature type="domain" description="GH26" evidence="5">
    <location>
        <begin position="40"/>
        <end position="333"/>
    </location>
</feature>
<name>A0A1H8K5U6_9BACL</name>
<evidence type="ECO:0000256" key="4">
    <source>
        <dbReference type="PROSITE-ProRule" id="PRU01100"/>
    </source>
</evidence>
<keyword evidence="10" id="KW-1185">Reference proteome</keyword>
<dbReference type="InterPro" id="IPR022790">
    <property type="entry name" value="GH26_dom"/>
</dbReference>
<organism evidence="8 9">
    <name type="scientific">Paenibacillus sophorae</name>
    <dbReference type="NCBI Taxonomy" id="1333845"/>
    <lineage>
        <taxon>Bacteria</taxon>
        <taxon>Bacillati</taxon>
        <taxon>Bacillota</taxon>
        <taxon>Bacilli</taxon>
        <taxon>Bacillales</taxon>
        <taxon>Paenibacillaceae</taxon>
        <taxon>Paenibacillus</taxon>
    </lineage>
</organism>
<protein>
    <submittedName>
        <fullName evidence="7">Glycosyl hydrolase</fullName>
    </submittedName>
    <submittedName>
        <fullName evidence="8">Mannan endo-1,4-beta-mannosidase</fullName>
    </submittedName>
</protein>
<dbReference type="InterPro" id="IPR011658">
    <property type="entry name" value="PA14_dom"/>
</dbReference>
<reference evidence="7 10" key="2">
    <citation type="submission" date="2021-06" db="EMBL/GenBank/DDBJ databases">
        <title>Whole genome sequence of Paenibacillus sophorae DSM23020 for comparative genomics.</title>
        <authorList>
            <person name="Kim M.-J."/>
            <person name="Lee G."/>
            <person name="Shin J.-H."/>
        </authorList>
    </citation>
    <scope>NUCLEOTIDE SEQUENCE [LARGE SCALE GENOMIC DNA]</scope>
    <source>
        <strain evidence="7 10">DSM 23020</strain>
    </source>
</reference>
<dbReference type="GO" id="GO:0016985">
    <property type="term" value="F:mannan endo-1,4-beta-mannosidase activity"/>
    <property type="evidence" value="ECO:0007669"/>
    <property type="project" value="InterPro"/>
</dbReference>
<dbReference type="RefSeq" id="WP_051500233.1">
    <property type="nucleotide sequence ID" value="NZ_CP076607.1"/>
</dbReference>
<dbReference type="SUPFAM" id="SSF51445">
    <property type="entry name" value="(Trans)glycosidases"/>
    <property type="match status" value="1"/>
</dbReference>
<evidence type="ECO:0000313" key="8">
    <source>
        <dbReference type="EMBL" id="SEN88205.1"/>
    </source>
</evidence>
<dbReference type="PRINTS" id="PR00739">
    <property type="entry name" value="GLHYDRLASE26"/>
</dbReference>
<keyword evidence="2 4" id="KW-0378">Hydrolase</keyword>
<dbReference type="PANTHER" id="PTHR40079">
    <property type="entry name" value="MANNAN ENDO-1,4-BETA-MANNOSIDASE E-RELATED"/>
    <property type="match status" value="1"/>
</dbReference>
<dbReference type="Pfam" id="PF07691">
    <property type="entry name" value="PA14"/>
    <property type="match status" value="1"/>
</dbReference>
<feature type="active site" description="Nucleophile" evidence="4">
    <location>
        <position position="284"/>
    </location>
</feature>
<accession>A0A1H8K5U6</accession>
<dbReference type="STRING" id="1333845.SAMN04487895_103297"/>
<dbReference type="Gene3D" id="3.90.182.10">
    <property type="entry name" value="Toxin - Anthrax Protective Antigen,domain 1"/>
    <property type="match status" value="1"/>
</dbReference>
<evidence type="ECO:0000259" key="6">
    <source>
        <dbReference type="PROSITE" id="PS51820"/>
    </source>
</evidence>
<dbReference type="GO" id="GO:0006080">
    <property type="term" value="P:substituted mannan metabolic process"/>
    <property type="evidence" value="ECO:0007669"/>
    <property type="project" value="InterPro"/>
</dbReference>
<gene>
    <name evidence="7" type="ORF">KP014_16660</name>
    <name evidence="8" type="ORF">SAMN04487895_103297</name>
</gene>
<comment type="similarity">
    <text evidence="1 4">Belongs to the glycosyl hydrolase 26 family.</text>
</comment>
<dbReference type="PANTHER" id="PTHR40079:SF4">
    <property type="entry name" value="GH26 DOMAIN-CONTAINING PROTEIN-RELATED"/>
    <property type="match status" value="1"/>
</dbReference>
<evidence type="ECO:0000313" key="9">
    <source>
        <dbReference type="Proteomes" id="UP000198809"/>
    </source>
</evidence>
<dbReference type="InterPro" id="IPR037524">
    <property type="entry name" value="PA14/GLEYA"/>
</dbReference>
<dbReference type="InterPro" id="IPR000805">
    <property type="entry name" value="Glyco_hydro_26"/>
</dbReference>
<evidence type="ECO:0000256" key="3">
    <source>
        <dbReference type="ARBA" id="ARBA00023295"/>
    </source>
</evidence>
<dbReference type="Proteomes" id="UP000198809">
    <property type="component" value="Unassembled WGS sequence"/>
</dbReference>
<feature type="active site" description="Proton donor" evidence="4">
    <location>
        <position position="191"/>
    </location>
</feature>
<evidence type="ECO:0000259" key="5">
    <source>
        <dbReference type="PROSITE" id="PS51764"/>
    </source>
</evidence>
<dbReference type="Gene3D" id="3.20.20.80">
    <property type="entry name" value="Glycosidases"/>
    <property type="match status" value="1"/>
</dbReference>
<dbReference type="PROSITE" id="PS51764">
    <property type="entry name" value="GH26"/>
    <property type="match status" value="1"/>
</dbReference>
<evidence type="ECO:0000256" key="2">
    <source>
        <dbReference type="ARBA" id="ARBA00022801"/>
    </source>
</evidence>
<dbReference type="AlphaFoldDB" id="A0A1H8K5U6"/>
<evidence type="ECO:0000313" key="7">
    <source>
        <dbReference type="EMBL" id="QWU13619.1"/>
    </source>
</evidence>
<dbReference type="EMBL" id="FODH01000003">
    <property type="protein sequence ID" value="SEN88205.1"/>
    <property type="molecule type" value="Genomic_DNA"/>
</dbReference>
<sequence>MNDRKLQKLVRSASRLVTDVAWQSEYRNLIKEPANPDISIQARLLLERLFAMQGKGIFTGQHEYLEAPYTYTEHVKVLTGVYPALKGVEFGGITGQTTEQLDNQRQNVIAACKAWHASGGILTASYHAAYPGTAPLWEQVQRKTTQAEFDQIVTPGTALYTALLADMDSVAVYLKQLRDADIPLLWRPYHEMNGDWFWWGRKTNFPALWEIMYDRFVRYHGLNNLLWVWSANANNQWSDDAGRYYVGHDRADVIGMDIYNNDYNQDYYLELLEIGQGKLIAITENGQLPNMTYIRTRQPEYSWFLTWGKDLTGKNSDAVIKSVFEDPYALNRGEEPSPPEAFPPDTTVGDGLLGNYYIGKEFNTLKVTKVIPKVDFNWKKGTTVGDYAMSVRWTGFIKPAYTEMYTLYTNASDGVRLYIDGKLVIDDWTVHSTTENSAAVPLEAGRYYYVKLEYFNNGDPEAAIQLLWSSYGQPKEVIPQSCLYSR</sequence>
<dbReference type="Proteomes" id="UP000683429">
    <property type="component" value="Chromosome"/>
</dbReference>
<evidence type="ECO:0000313" key="10">
    <source>
        <dbReference type="Proteomes" id="UP000683429"/>
    </source>
</evidence>
<dbReference type="SUPFAM" id="SSF56988">
    <property type="entry name" value="Anthrax protective antigen"/>
    <property type="match status" value="1"/>
</dbReference>
<reference evidence="8 9" key="1">
    <citation type="submission" date="2016-10" db="EMBL/GenBank/DDBJ databases">
        <authorList>
            <person name="de Groot N.N."/>
        </authorList>
    </citation>
    <scope>NUCLEOTIDE SEQUENCE [LARGE SCALE GENOMIC DNA]</scope>
    <source>
        <strain evidence="8 9">CGMCC 1.10238</strain>
    </source>
</reference>
<dbReference type="PROSITE" id="PS51820">
    <property type="entry name" value="PA14"/>
    <property type="match status" value="1"/>
</dbReference>